<dbReference type="OrthoDB" id="9810730at2"/>
<dbReference type="PANTHER" id="PTHR45339:SF1">
    <property type="entry name" value="HYBRID SIGNAL TRANSDUCTION HISTIDINE KINASE J"/>
    <property type="match status" value="1"/>
</dbReference>
<name>A0A5S3V2I7_9GAMM</name>
<dbReference type="InterPro" id="IPR035965">
    <property type="entry name" value="PAS-like_dom_sf"/>
</dbReference>
<dbReference type="InterPro" id="IPR029016">
    <property type="entry name" value="GAF-like_dom_sf"/>
</dbReference>
<evidence type="ECO:0000256" key="1">
    <source>
        <dbReference type="ARBA" id="ARBA00000085"/>
    </source>
</evidence>
<dbReference type="CDD" id="cd16922">
    <property type="entry name" value="HATPase_EvgS-ArcB-TorS-like"/>
    <property type="match status" value="1"/>
</dbReference>
<dbReference type="InterPro" id="IPR005467">
    <property type="entry name" value="His_kinase_dom"/>
</dbReference>
<dbReference type="PANTHER" id="PTHR45339">
    <property type="entry name" value="HYBRID SIGNAL TRANSDUCTION HISTIDINE KINASE J"/>
    <property type="match status" value="1"/>
</dbReference>
<dbReference type="Gene3D" id="3.30.565.10">
    <property type="entry name" value="Histidine kinase-like ATPase, C-terminal domain"/>
    <property type="match status" value="1"/>
</dbReference>
<keyword evidence="5 10" id="KW-0418">Kinase</keyword>
<dbReference type="PRINTS" id="PR00344">
    <property type="entry name" value="BCTRLSENSOR"/>
</dbReference>
<dbReference type="SUPFAM" id="SSF47384">
    <property type="entry name" value="Homodimeric domain of signal transducing histidine kinase"/>
    <property type="match status" value="1"/>
</dbReference>
<keyword evidence="6" id="KW-0902">Two-component regulatory system</keyword>
<feature type="domain" description="Response regulatory" evidence="9">
    <location>
        <begin position="552"/>
        <end position="672"/>
    </location>
</feature>
<comment type="catalytic activity">
    <reaction evidence="1">
        <text>ATP + protein L-histidine = ADP + protein N-phospho-L-histidine.</text>
        <dbReference type="EC" id="2.7.13.3"/>
    </reaction>
</comment>
<dbReference type="EC" id="2.7.13.3" evidence="2"/>
<dbReference type="SMART" id="SM00448">
    <property type="entry name" value="REC"/>
    <property type="match status" value="1"/>
</dbReference>
<evidence type="ECO:0000313" key="11">
    <source>
        <dbReference type="Proteomes" id="UP000307217"/>
    </source>
</evidence>
<dbReference type="InterPro" id="IPR001789">
    <property type="entry name" value="Sig_transdc_resp-reg_receiver"/>
</dbReference>
<dbReference type="InterPro" id="IPR003594">
    <property type="entry name" value="HATPase_dom"/>
</dbReference>
<dbReference type="SUPFAM" id="SSF52172">
    <property type="entry name" value="CheY-like"/>
    <property type="match status" value="1"/>
</dbReference>
<dbReference type="InterPro" id="IPR036097">
    <property type="entry name" value="HisK_dim/P_sf"/>
</dbReference>
<evidence type="ECO:0000256" key="7">
    <source>
        <dbReference type="PROSITE-ProRule" id="PRU00169"/>
    </source>
</evidence>
<gene>
    <name evidence="10" type="ORF">CWC19_17885</name>
</gene>
<dbReference type="GO" id="GO:0000155">
    <property type="term" value="F:phosphorelay sensor kinase activity"/>
    <property type="evidence" value="ECO:0007669"/>
    <property type="project" value="InterPro"/>
</dbReference>
<feature type="domain" description="Histidine kinase" evidence="8">
    <location>
        <begin position="310"/>
        <end position="530"/>
    </location>
</feature>
<accession>A0A5S3V2I7</accession>
<dbReference type="Pfam" id="PF01590">
    <property type="entry name" value="GAF"/>
    <property type="match status" value="1"/>
</dbReference>
<evidence type="ECO:0000313" key="10">
    <source>
        <dbReference type="EMBL" id="TMO65010.1"/>
    </source>
</evidence>
<dbReference type="Gene3D" id="1.10.287.130">
    <property type="match status" value="1"/>
</dbReference>
<dbReference type="InterPro" id="IPR004358">
    <property type="entry name" value="Sig_transdc_His_kin-like_C"/>
</dbReference>
<protein>
    <recommendedName>
        <fullName evidence="2">histidine kinase</fullName>
        <ecNumber evidence="2">2.7.13.3</ecNumber>
    </recommendedName>
</protein>
<evidence type="ECO:0000256" key="2">
    <source>
        <dbReference type="ARBA" id="ARBA00012438"/>
    </source>
</evidence>
<evidence type="ECO:0000256" key="3">
    <source>
        <dbReference type="ARBA" id="ARBA00022553"/>
    </source>
</evidence>
<comment type="caution">
    <text evidence="10">The sequence shown here is derived from an EMBL/GenBank/DDBJ whole genome shotgun (WGS) entry which is preliminary data.</text>
</comment>
<dbReference type="Pfam" id="PF00512">
    <property type="entry name" value="HisKA"/>
    <property type="match status" value="1"/>
</dbReference>
<keyword evidence="3 7" id="KW-0597">Phosphoprotein</keyword>
<dbReference type="EMBL" id="PNBX01000097">
    <property type="protein sequence ID" value="TMO65010.1"/>
    <property type="molecule type" value="Genomic_DNA"/>
</dbReference>
<dbReference type="InterPro" id="IPR011006">
    <property type="entry name" value="CheY-like_superfamily"/>
</dbReference>
<dbReference type="Pfam" id="PF00072">
    <property type="entry name" value="Response_reg"/>
    <property type="match status" value="1"/>
</dbReference>
<dbReference type="CDD" id="cd17546">
    <property type="entry name" value="REC_hyHK_CKI1_RcsC-like"/>
    <property type="match status" value="1"/>
</dbReference>
<evidence type="ECO:0000256" key="5">
    <source>
        <dbReference type="ARBA" id="ARBA00022777"/>
    </source>
</evidence>
<evidence type="ECO:0000259" key="9">
    <source>
        <dbReference type="PROSITE" id="PS50110"/>
    </source>
</evidence>
<sequence>MPMNKLKLLHSITADHTLPFEQKIQELLQLGCRIFNCKIAIVSRIEAEQYHVEHVHTPDNSLPVGAQFPLGETYCCHTLAANSSLAFDHASESDIATHPCYLNFGLESYIGAPLQVQGQRYGTVNFSSPDIHPGKFTQDDHDFVWLLSQWIGNEITRNHSLLLSTQNQEIQQAMGELAIIGGWQVNLANNTVIWTDTTRAIHEVDADFQPTVETAIEFYQEQDRETVTNLVNTAIELGTPWKAEFLLNTATGNQVWVETQGKAVFDKGQCVRLYGAIQNVDERVKTRIALTEQKELAERMLQTRSLFLANVSHELRTPMNGIVGMLQLLAQSSLDETQKNMLDVASRSTQSLTRLLNDFLDFSKIDAGMLSLEQTEFELPHLIHGLKLAYQTQCNEKGIGLEFNLSNLKHQYLIGDPVRVKQVLQNLISNAIKFTAQGHINITLCSVEHDGKCIINGHVSDSGIGMSDTVQDTLFTPFSQADQSTTRQYGGTGLGLSIVKRLCELMSGSISVSSEFGIGSTFSFTLVLGIGEASGHTISDAHNQQQLPDNFKALVVEDNAVNRIVLAQILKKWQVRYEFAFDGEQALARLDQAPDDPFDVILMDCQMPNMDGYQATQAIRQRTSNDKDTHIIALTANAMSGEAKKCYAAGMDDYLAKPIDIKALHKALCKAL</sequence>
<feature type="modified residue" description="4-aspartylphosphate" evidence="7">
    <location>
        <position position="604"/>
    </location>
</feature>
<proteinExistence type="predicted"/>
<dbReference type="InterPro" id="IPR036890">
    <property type="entry name" value="HATPase_C_sf"/>
</dbReference>
<reference evidence="11" key="2">
    <citation type="submission" date="2019-06" db="EMBL/GenBank/DDBJ databases">
        <title>Co-occurence of chitin degradation, pigmentation and bioactivity in marine Pseudoalteromonas.</title>
        <authorList>
            <person name="Sonnenschein E.C."/>
            <person name="Bech P.K."/>
        </authorList>
    </citation>
    <scope>NUCLEOTIDE SEQUENCE [LARGE SCALE GENOMIC DNA]</scope>
    <source>
        <strain evidence="11">S3790</strain>
    </source>
</reference>
<evidence type="ECO:0000259" key="8">
    <source>
        <dbReference type="PROSITE" id="PS50109"/>
    </source>
</evidence>
<dbReference type="CDD" id="cd00082">
    <property type="entry name" value="HisKA"/>
    <property type="match status" value="1"/>
</dbReference>
<dbReference type="Gene3D" id="3.30.450.20">
    <property type="entry name" value="PAS domain"/>
    <property type="match status" value="1"/>
</dbReference>
<dbReference type="Gene3D" id="3.40.50.2300">
    <property type="match status" value="1"/>
</dbReference>
<dbReference type="InterPro" id="IPR013655">
    <property type="entry name" value="PAS_fold_3"/>
</dbReference>
<dbReference type="Proteomes" id="UP000307217">
    <property type="component" value="Unassembled WGS sequence"/>
</dbReference>
<dbReference type="SMART" id="SM00387">
    <property type="entry name" value="HATPase_c"/>
    <property type="match status" value="1"/>
</dbReference>
<dbReference type="SUPFAM" id="SSF55874">
    <property type="entry name" value="ATPase domain of HSP90 chaperone/DNA topoisomerase II/histidine kinase"/>
    <property type="match status" value="1"/>
</dbReference>
<dbReference type="Pfam" id="PF08447">
    <property type="entry name" value="PAS_3"/>
    <property type="match status" value="1"/>
</dbReference>
<dbReference type="Pfam" id="PF02518">
    <property type="entry name" value="HATPase_c"/>
    <property type="match status" value="1"/>
</dbReference>
<dbReference type="PROSITE" id="PS50110">
    <property type="entry name" value="RESPONSE_REGULATORY"/>
    <property type="match status" value="1"/>
</dbReference>
<dbReference type="SUPFAM" id="SSF55785">
    <property type="entry name" value="PYP-like sensor domain (PAS domain)"/>
    <property type="match status" value="1"/>
</dbReference>
<dbReference type="AlphaFoldDB" id="A0A5S3V2I7"/>
<organism evidence="10 11">
    <name type="scientific">Pseudoalteromonas aurantia</name>
    <dbReference type="NCBI Taxonomy" id="43654"/>
    <lineage>
        <taxon>Bacteria</taxon>
        <taxon>Pseudomonadati</taxon>
        <taxon>Pseudomonadota</taxon>
        <taxon>Gammaproteobacteria</taxon>
        <taxon>Alteromonadales</taxon>
        <taxon>Pseudoalteromonadaceae</taxon>
        <taxon>Pseudoalteromonas</taxon>
    </lineage>
</organism>
<dbReference type="FunFam" id="3.30.565.10:FF:000010">
    <property type="entry name" value="Sensor histidine kinase RcsC"/>
    <property type="match status" value="1"/>
</dbReference>
<evidence type="ECO:0000256" key="4">
    <source>
        <dbReference type="ARBA" id="ARBA00022679"/>
    </source>
</evidence>
<keyword evidence="4" id="KW-0808">Transferase</keyword>
<dbReference type="InterPro" id="IPR003018">
    <property type="entry name" value="GAF"/>
</dbReference>
<dbReference type="Gene3D" id="3.30.450.40">
    <property type="match status" value="1"/>
</dbReference>
<dbReference type="SUPFAM" id="SSF55781">
    <property type="entry name" value="GAF domain-like"/>
    <property type="match status" value="1"/>
</dbReference>
<dbReference type="SMART" id="SM00388">
    <property type="entry name" value="HisKA"/>
    <property type="match status" value="1"/>
</dbReference>
<dbReference type="InterPro" id="IPR003661">
    <property type="entry name" value="HisK_dim/P_dom"/>
</dbReference>
<reference evidence="10 11" key="1">
    <citation type="submission" date="2018-01" db="EMBL/GenBank/DDBJ databases">
        <authorList>
            <person name="Paulsen S."/>
            <person name="Gram L.K."/>
        </authorList>
    </citation>
    <scope>NUCLEOTIDE SEQUENCE [LARGE SCALE GENOMIC DNA]</scope>
    <source>
        <strain evidence="10 11">S3790</strain>
    </source>
</reference>
<evidence type="ECO:0000256" key="6">
    <source>
        <dbReference type="ARBA" id="ARBA00023012"/>
    </source>
</evidence>
<dbReference type="PROSITE" id="PS50109">
    <property type="entry name" value="HIS_KIN"/>
    <property type="match status" value="1"/>
</dbReference>